<dbReference type="InterPro" id="IPR020846">
    <property type="entry name" value="MFS_dom"/>
</dbReference>
<feature type="transmembrane region" description="Helical" evidence="7">
    <location>
        <begin position="256"/>
        <end position="273"/>
    </location>
</feature>
<dbReference type="Proteomes" id="UP001158045">
    <property type="component" value="Unassembled WGS sequence"/>
</dbReference>
<feature type="transmembrane region" description="Helical" evidence="7">
    <location>
        <begin position="41"/>
        <end position="60"/>
    </location>
</feature>
<dbReference type="EMBL" id="JARYZI010000015">
    <property type="protein sequence ID" value="MDH8679691.1"/>
    <property type="molecule type" value="Genomic_DNA"/>
</dbReference>
<dbReference type="InterPro" id="IPR051788">
    <property type="entry name" value="MFS_Transporter"/>
</dbReference>
<keyword evidence="4 7" id="KW-0812">Transmembrane</keyword>
<feature type="transmembrane region" description="Helical" evidence="7">
    <location>
        <begin position="216"/>
        <end position="236"/>
    </location>
</feature>
<comment type="similarity">
    <text evidence="2">Belongs to the major facilitator superfamily.</text>
</comment>
<dbReference type="SUPFAM" id="SSF103473">
    <property type="entry name" value="MFS general substrate transporter"/>
    <property type="match status" value="1"/>
</dbReference>
<dbReference type="Gene3D" id="1.20.1250.20">
    <property type="entry name" value="MFS general substrate transporter like domains"/>
    <property type="match status" value="1"/>
</dbReference>
<feature type="transmembrane region" description="Helical" evidence="7">
    <location>
        <begin position="158"/>
        <end position="180"/>
    </location>
</feature>
<evidence type="ECO:0000259" key="8">
    <source>
        <dbReference type="PROSITE" id="PS50850"/>
    </source>
</evidence>
<organism evidence="9 10">
    <name type="scientific">Fusibacter bizertensis</name>
    <dbReference type="NCBI Taxonomy" id="1488331"/>
    <lineage>
        <taxon>Bacteria</taxon>
        <taxon>Bacillati</taxon>
        <taxon>Bacillota</taxon>
        <taxon>Clostridia</taxon>
        <taxon>Eubacteriales</taxon>
        <taxon>Eubacteriales Family XII. Incertae Sedis</taxon>
        <taxon>Fusibacter</taxon>
    </lineage>
</organism>
<feature type="transmembrane region" description="Helical" evidence="7">
    <location>
        <begin position="344"/>
        <end position="361"/>
    </location>
</feature>
<name>A0ABT6NH07_9FIRM</name>
<accession>A0ABT6NH07</accession>
<evidence type="ECO:0000256" key="4">
    <source>
        <dbReference type="ARBA" id="ARBA00022692"/>
    </source>
</evidence>
<evidence type="ECO:0000256" key="1">
    <source>
        <dbReference type="ARBA" id="ARBA00004651"/>
    </source>
</evidence>
<reference evidence="9 10" key="1">
    <citation type="submission" date="2023-04" db="EMBL/GenBank/DDBJ databases">
        <title>Fusibacter bizertensis strain WBS, isolated from littoral bottom sediments of the Arctic seas - biochemical and genomic analysis.</title>
        <authorList>
            <person name="Brioukhanov A.L."/>
        </authorList>
    </citation>
    <scope>NUCLEOTIDE SEQUENCE [LARGE SCALE GENOMIC DNA]</scope>
    <source>
        <strain evidence="9 10">WBS</strain>
    </source>
</reference>
<keyword evidence="5 7" id="KW-1133">Transmembrane helix</keyword>
<keyword evidence="10" id="KW-1185">Reference proteome</keyword>
<evidence type="ECO:0000256" key="3">
    <source>
        <dbReference type="ARBA" id="ARBA00022448"/>
    </source>
</evidence>
<protein>
    <submittedName>
        <fullName evidence="9">MFS transporter</fullName>
    </submittedName>
</protein>
<dbReference type="PANTHER" id="PTHR23514">
    <property type="entry name" value="BYPASS OF STOP CODON PROTEIN 6"/>
    <property type="match status" value="1"/>
</dbReference>
<evidence type="ECO:0000256" key="6">
    <source>
        <dbReference type="ARBA" id="ARBA00023136"/>
    </source>
</evidence>
<feature type="domain" description="Major facilitator superfamily (MFS) profile" evidence="8">
    <location>
        <begin position="6"/>
        <end position="393"/>
    </location>
</feature>
<dbReference type="Pfam" id="PF07690">
    <property type="entry name" value="MFS_1"/>
    <property type="match status" value="1"/>
</dbReference>
<feature type="transmembrane region" description="Helical" evidence="7">
    <location>
        <begin position="367"/>
        <end position="387"/>
    </location>
</feature>
<comment type="subcellular location">
    <subcellularLocation>
        <location evidence="1">Cell membrane</location>
        <topology evidence="1">Multi-pass membrane protein</topology>
    </subcellularLocation>
</comment>
<dbReference type="InterPro" id="IPR011701">
    <property type="entry name" value="MFS"/>
</dbReference>
<dbReference type="PANTHER" id="PTHR23514:SF3">
    <property type="entry name" value="BYPASS OF STOP CODON PROTEIN 6"/>
    <property type="match status" value="1"/>
</dbReference>
<evidence type="ECO:0000256" key="7">
    <source>
        <dbReference type="SAM" id="Phobius"/>
    </source>
</evidence>
<evidence type="ECO:0000313" key="9">
    <source>
        <dbReference type="EMBL" id="MDH8679691.1"/>
    </source>
</evidence>
<evidence type="ECO:0000256" key="2">
    <source>
        <dbReference type="ARBA" id="ARBA00008335"/>
    </source>
</evidence>
<evidence type="ECO:0000313" key="10">
    <source>
        <dbReference type="Proteomes" id="UP001158045"/>
    </source>
</evidence>
<feature type="transmembrane region" description="Helical" evidence="7">
    <location>
        <begin position="130"/>
        <end position="152"/>
    </location>
</feature>
<dbReference type="PROSITE" id="PS50850">
    <property type="entry name" value="MFS"/>
    <property type="match status" value="1"/>
</dbReference>
<keyword evidence="6 7" id="KW-0472">Membrane</keyword>
<comment type="caution">
    <text evidence="9">The sequence shown here is derived from an EMBL/GenBank/DDBJ whole genome shotgun (WGS) entry which is preliminary data.</text>
</comment>
<feature type="transmembrane region" description="Helical" evidence="7">
    <location>
        <begin position="72"/>
        <end position="90"/>
    </location>
</feature>
<gene>
    <name evidence="9" type="ORF">QE109_16150</name>
</gene>
<dbReference type="RefSeq" id="WP_281095587.1">
    <property type="nucleotide sequence ID" value="NZ_JARYZI010000015.1"/>
</dbReference>
<sequence>MITLILLMIIYLAFISLGLPDALLGVAWPLVRQEWMMGLDAAGIISIVVTVGTISSSLLSGKLIKRFGEGKITLMSGLLTGFALLGYSLAPSFIWFIFLALPLGFGAGSVDTALNHFVATHFKAHHMNWLHSFWGVGATAGPLLMGFIIASTGSWRKGYLVVALIQLFLAAIIFLSLPLWKRHATEQANKADEETEVLNENHTDSKRIFLRPGVPFALLIFMVYCAGEFAMGLWGASYLVQKRALTLNLAASWVGLYYAGITVGRILAGFISFKLSNKQLITLGILIALAGSILLVGNISDHLSMMAFILIGLGFAPIFPSMVHETPKRFGNKIAQSVIGYQMASAYVGIAVFPPLLGVVMQRTSIGLYPVFMLACVILLGILTVLLNRATKIKT</sequence>
<feature type="transmembrane region" description="Helical" evidence="7">
    <location>
        <begin position="305"/>
        <end position="323"/>
    </location>
</feature>
<dbReference type="InterPro" id="IPR036259">
    <property type="entry name" value="MFS_trans_sf"/>
</dbReference>
<proteinExistence type="inferred from homology"/>
<keyword evidence="3" id="KW-0813">Transport</keyword>
<evidence type="ECO:0000256" key="5">
    <source>
        <dbReference type="ARBA" id="ARBA00022989"/>
    </source>
</evidence>
<feature type="transmembrane region" description="Helical" evidence="7">
    <location>
        <begin position="280"/>
        <end position="299"/>
    </location>
</feature>